<gene>
    <name evidence="1" type="ORF">IX38_16540</name>
</gene>
<dbReference type="AlphaFoldDB" id="A0A085ZB64"/>
<reference evidence="1 2" key="1">
    <citation type="submission" date="2014-07" db="EMBL/GenBank/DDBJ databases">
        <title>Genome of Chryseobacterium luteum DSM 18605.</title>
        <authorList>
            <person name="Stropko S.J."/>
            <person name="Pipes S.E."/>
            <person name="Newman J.D."/>
        </authorList>
    </citation>
    <scope>NUCLEOTIDE SEQUENCE [LARGE SCALE GENOMIC DNA]</scope>
    <source>
        <strain evidence="1 2">DSM 18605</strain>
    </source>
</reference>
<sequence length="74" mass="8816">MNIAFLVFKTLILNIIYKTLSKKYIYIIPNYVGELQDSVPTVVVKLLHLFHFPKKFSESSPIRMLYYKLKYITQ</sequence>
<protein>
    <submittedName>
        <fullName evidence="1">Uncharacterized protein</fullName>
    </submittedName>
</protein>
<evidence type="ECO:0000313" key="2">
    <source>
        <dbReference type="Proteomes" id="UP000028703"/>
    </source>
</evidence>
<evidence type="ECO:0000313" key="1">
    <source>
        <dbReference type="EMBL" id="KFF01678.1"/>
    </source>
</evidence>
<name>A0A085ZB64_9FLAO</name>
<proteinExistence type="predicted"/>
<comment type="caution">
    <text evidence="1">The sequence shown here is derived from an EMBL/GenBank/DDBJ whole genome shotgun (WGS) entry which is preliminary data.</text>
</comment>
<keyword evidence="2" id="KW-1185">Reference proteome</keyword>
<dbReference type="Proteomes" id="UP000028703">
    <property type="component" value="Unassembled WGS sequence"/>
</dbReference>
<organism evidence="1 2">
    <name type="scientific">Chryseobacterium luteum</name>
    <dbReference type="NCBI Taxonomy" id="421531"/>
    <lineage>
        <taxon>Bacteria</taxon>
        <taxon>Pseudomonadati</taxon>
        <taxon>Bacteroidota</taxon>
        <taxon>Flavobacteriia</taxon>
        <taxon>Flavobacteriales</taxon>
        <taxon>Weeksellaceae</taxon>
        <taxon>Chryseobacterium group</taxon>
        <taxon>Chryseobacterium</taxon>
    </lineage>
</organism>
<accession>A0A085ZB64</accession>
<dbReference type="EMBL" id="JPRO01000015">
    <property type="protein sequence ID" value="KFF01678.1"/>
    <property type="molecule type" value="Genomic_DNA"/>
</dbReference>